<reference evidence="1 2" key="1">
    <citation type="submission" date="2022-07" db="EMBL/GenBank/DDBJ databases">
        <title>Methylomonas rivi sp. nov., Methylomonas rosea sp. nov., Methylomonas aureus sp. nov. and Methylomonas subterranea sp. nov., four novel methanotrophs isolated from a freshwater creek and the deep terrestrial subsurface.</title>
        <authorList>
            <person name="Abin C."/>
            <person name="Sankaranarayanan K."/>
            <person name="Garner C."/>
            <person name="Sindelar R."/>
            <person name="Kotary K."/>
            <person name="Garner R."/>
            <person name="Barclay S."/>
            <person name="Lawson P."/>
            <person name="Krumholz L."/>
        </authorList>
    </citation>
    <scope>NUCLEOTIDE SEQUENCE [LARGE SCALE GENOMIC DNA]</scope>
    <source>
        <strain evidence="1 2">SURF-2</strain>
    </source>
</reference>
<dbReference type="RefSeq" id="WP_256601238.1">
    <property type="nucleotide sequence ID" value="NZ_JANIBJ010000007.1"/>
</dbReference>
<comment type="caution">
    <text evidence="1">The sequence shown here is derived from an EMBL/GenBank/DDBJ whole genome shotgun (WGS) entry which is preliminary data.</text>
</comment>
<evidence type="ECO:0008006" key="3">
    <source>
        <dbReference type="Google" id="ProtNLM"/>
    </source>
</evidence>
<proteinExistence type="predicted"/>
<evidence type="ECO:0000313" key="2">
    <source>
        <dbReference type="Proteomes" id="UP001524499"/>
    </source>
</evidence>
<protein>
    <recommendedName>
        <fullName evidence="3">Large polyvalent protein associated domain-containing protein</fullName>
    </recommendedName>
</protein>
<gene>
    <name evidence="1" type="ORF">NP590_05400</name>
</gene>
<dbReference type="Proteomes" id="UP001524499">
    <property type="component" value="Unassembled WGS sequence"/>
</dbReference>
<organism evidence="1 2">
    <name type="scientific">Methylomonas subterranea</name>
    <dbReference type="NCBI Taxonomy" id="2952225"/>
    <lineage>
        <taxon>Bacteria</taxon>
        <taxon>Pseudomonadati</taxon>
        <taxon>Pseudomonadota</taxon>
        <taxon>Gammaproteobacteria</taxon>
        <taxon>Methylococcales</taxon>
        <taxon>Methylococcaceae</taxon>
        <taxon>Methylomonas</taxon>
    </lineage>
</organism>
<dbReference type="EMBL" id="JANIBJ010000007">
    <property type="protein sequence ID" value="MCQ8103534.1"/>
    <property type="molecule type" value="Genomic_DNA"/>
</dbReference>
<name>A0ABT1TFL6_9GAMM</name>
<evidence type="ECO:0000313" key="1">
    <source>
        <dbReference type="EMBL" id="MCQ8103534.1"/>
    </source>
</evidence>
<sequence>MRNDCITAVSQALGRPLKAGEAQKIEQRIREHKVLLANRDRQAYLGMTEAQRLQAAAQGAAEQLKADAAKKQQRIGLTILAHQRLSDYFERQPGPMIDNIDRLLAPRFDGKDNIQSAETKYRAVYNEYTRSLSDAIEAFGPKLLGIIQNDAAMVPVFRELRGIDTGNAEAKAFAKRLNETFEAMRSRFNHAGGMIGKLDDWAHPQTHASYLIFKAGKPAWVDFILPLLDRNRYSREDGMRMSDAELSVFLGHAYDSIVYDGVMKRTPGQGGYGTGSRANRGREHRQLHFADADSYLRYHARFAEKSLMATIVGHINQMSRDIALAETLGPNPDLLFRTFLDKAEQDAAQAGGAPAQIRKQRGFAERLYDEVAGNSMQPGNETLARWAGAVRSYLNIRLGSAVITSFADDPTAIVTARALNMSGTDYLLNQFKALNSEEARRQARALGFGLDTALFAIDRFGQENLANGFAAKVSGAVIRASGLSFMTEARRQGFAAMMMHQLGGMVQRYDSLDKLDTGDHSLLLAKGITDADWQIWRQAKPEAWQGTPVLTARSILNVDGDAKAVRAAADKFQGVILEETGNAIIEPGARERAMTTGRLQPGTVLGELGRSVLQFKSFPITMMTRHWRRLLNDPGHISKAEYSAAMILGTTLMGAVGVQLNELFNGRDPLDMQQPSFWGRAALKGGSLGFYGDFLQSQSSQHGTSAFAGMLGPSLGLTEELLNLSQGNLIQALQGEDTHASAEALRTLKGLTPGSSLWYAKAALDRLIFQQAQEMVSPGYLRRMEQRAQREFKQRYWWKPGTNSPQRVPDLSQATGP</sequence>
<accession>A0ABT1TFL6</accession>
<keyword evidence="2" id="KW-1185">Reference proteome</keyword>